<protein>
    <recommendedName>
        <fullName evidence="7">Ribosomal RNA small subunit methyltransferase A</fullName>
        <ecNumber evidence="7">2.1.1.182</ecNumber>
    </recommendedName>
    <alternativeName>
        <fullName evidence="7">16S rRNA (adenine(1518)-N(6)/adenine(1519)-N(6))-dimethyltransferase</fullName>
    </alternativeName>
    <alternativeName>
        <fullName evidence="7">16S rRNA dimethyladenosine transferase</fullName>
    </alternativeName>
    <alternativeName>
        <fullName evidence="7">16S rRNA dimethylase</fullName>
    </alternativeName>
    <alternativeName>
        <fullName evidence="7">S-adenosylmethionine-6-N', N'-adenosyl(rRNA) dimethyltransferase</fullName>
    </alternativeName>
</protein>
<keyword evidence="5 7" id="KW-0949">S-adenosyl-L-methionine</keyword>
<dbReference type="Gene3D" id="1.10.8.100">
    <property type="entry name" value="Ribosomal RNA adenine dimethylase-like, domain 2"/>
    <property type="match status" value="1"/>
</dbReference>
<dbReference type="EMBL" id="CP003944">
    <property type="protein sequence ID" value="AFZ50143.1"/>
    <property type="molecule type" value="Genomic_DNA"/>
</dbReference>
<dbReference type="GO" id="GO:0052908">
    <property type="term" value="F:16S rRNA (adenine(1518)-N(6)/adenine(1519)-N(6))-dimethyltransferase activity"/>
    <property type="evidence" value="ECO:0007669"/>
    <property type="project" value="UniProtKB-EC"/>
</dbReference>
<organism evidence="10 11">
    <name type="scientific">Dactylococcopsis salina (strain PCC 8305)</name>
    <name type="common">Myxobactron salinum</name>
    <dbReference type="NCBI Taxonomy" id="13035"/>
    <lineage>
        <taxon>Bacteria</taxon>
        <taxon>Bacillati</taxon>
        <taxon>Cyanobacteriota</taxon>
        <taxon>Cyanophyceae</taxon>
        <taxon>Nodosilineales</taxon>
        <taxon>Cymatolegaceae</taxon>
        <taxon>Dactylococcopsis</taxon>
    </lineage>
</organism>
<dbReference type="InterPro" id="IPR020598">
    <property type="entry name" value="rRNA_Ade_methylase_Trfase_N"/>
</dbReference>
<proteinExistence type="inferred from homology"/>
<dbReference type="AlphaFoldDB" id="K9YVL1"/>
<dbReference type="GO" id="GO:0005829">
    <property type="term" value="C:cytosol"/>
    <property type="evidence" value="ECO:0007669"/>
    <property type="project" value="TreeGrafter"/>
</dbReference>
<keyword evidence="2 7" id="KW-0698">rRNA processing</keyword>
<dbReference type="HAMAP" id="MF_00607">
    <property type="entry name" value="16SrRNA_methyltr_A"/>
    <property type="match status" value="1"/>
</dbReference>
<feature type="binding site" evidence="7 8">
    <location>
        <position position="107"/>
    </location>
    <ligand>
        <name>S-adenosyl-L-methionine</name>
        <dbReference type="ChEBI" id="CHEBI:59789"/>
    </ligand>
</feature>
<dbReference type="PANTHER" id="PTHR11727">
    <property type="entry name" value="DIMETHYLADENOSINE TRANSFERASE"/>
    <property type="match status" value="1"/>
</dbReference>
<evidence type="ECO:0000259" key="9">
    <source>
        <dbReference type="SMART" id="SM00650"/>
    </source>
</evidence>
<gene>
    <name evidence="7" type="primary">rsmA</name>
    <name evidence="7" type="synonym">ksgA</name>
    <name evidence="10" type="ORF">Dacsa_1456</name>
</gene>
<dbReference type="eggNOG" id="COG0030">
    <property type="taxonomic scope" value="Bacteria"/>
</dbReference>
<evidence type="ECO:0000256" key="5">
    <source>
        <dbReference type="ARBA" id="ARBA00022691"/>
    </source>
</evidence>
<keyword evidence="1 7" id="KW-0963">Cytoplasm</keyword>
<dbReference type="PATRIC" id="fig|13035.3.peg.1637"/>
<dbReference type="OrthoDB" id="9814755at2"/>
<evidence type="ECO:0000313" key="10">
    <source>
        <dbReference type="EMBL" id="AFZ50143.1"/>
    </source>
</evidence>
<reference evidence="10" key="1">
    <citation type="submission" date="2012-04" db="EMBL/GenBank/DDBJ databases">
        <title>Finished genome of Dactylococcopsis salina PCC 8305.</title>
        <authorList>
            <consortium name="US DOE Joint Genome Institute"/>
            <person name="Gugger M."/>
            <person name="Coursin T."/>
            <person name="Rippka R."/>
            <person name="Tandeau De Marsac N."/>
            <person name="Huntemann M."/>
            <person name="Wei C.-L."/>
            <person name="Han J."/>
            <person name="Detter J.C."/>
            <person name="Han C."/>
            <person name="Tapia R."/>
            <person name="Daligault H."/>
            <person name="Chen A."/>
            <person name="Krypides N."/>
            <person name="Mavromatis K."/>
            <person name="Markowitz V."/>
            <person name="Szeto E."/>
            <person name="Ivanova N."/>
            <person name="Ovchinnikova G."/>
            <person name="Pagani I."/>
            <person name="Pati A."/>
            <person name="Goodwin L."/>
            <person name="Peters L."/>
            <person name="Pitluck S."/>
            <person name="Woyke T."/>
            <person name="Kerfeld C."/>
        </authorList>
    </citation>
    <scope>NUCLEOTIDE SEQUENCE [LARGE SCALE GENOMIC DNA]</scope>
    <source>
        <strain evidence="10">PCC 8305</strain>
    </source>
</reference>
<evidence type="ECO:0000313" key="11">
    <source>
        <dbReference type="Proteomes" id="UP000010482"/>
    </source>
</evidence>
<comment type="catalytic activity">
    <reaction evidence="7">
        <text>adenosine(1518)/adenosine(1519) in 16S rRNA + 4 S-adenosyl-L-methionine = N(6)-dimethyladenosine(1518)/N(6)-dimethyladenosine(1519) in 16S rRNA + 4 S-adenosyl-L-homocysteine + 4 H(+)</text>
        <dbReference type="Rhea" id="RHEA:19609"/>
        <dbReference type="Rhea" id="RHEA-COMP:10232"/>
        <dbReference type="Rhea" id="RHEA-COMP:10233"/>
        <dbReference type="ChEBI" id="CHEBI:15378"/>
        <dbReference type="ChEBI" id="CHEBI:57856"/>
        <dbReference type="ChEBI" id="CHEBI:59789"/>
        <dbReference type="ChEBI" id="CHEBI:74411"/>
        <dbReference type="ChEBI" id="CHEBI:74493"/>
        <dbReference type="EC" id="2.1.1.182"/>
    </reaction>
</comment>
<dbReference type="FunFam" id="3.40.50.150:FF:000023">
    <property type="entry name" value="Ribosomal RNA small subunit methyltransferase A"/>
    <property type="match status" value="1"/>
</dbReference>
<evidence type="ECO:0000256" key="7">
    <source>
        <dbReference type="HAMAP-Rule" id="MF_00607"/>
    </source>
</evidence>
<feature type="binding site" evidence="7 8">
    <location>
        <position position="41"/>
    </location>
    <ligand>
        <name>S-adenosyl-L-methionine</name>
        <dbReference type="ChEBI" id="CHEBI:59789"/>
    </ligand>
</feature>
<comment type="similarity">
    <text evidence="7">Belongs to the class I-like SAM-binding methyltransferase superfamily. rRNA adenine N(6)-methyltransferase family. RsmA subfamily.</text>
</comment>
<dbReference type="Pfam" id="PF00398">
    <property type="entry name" value="RrnaAD"/>
    <property type="match status" value="1"/>
</dbReference>
<dbReference type="GO" id="GO:0003723">
    <property type="term" value="F:RNA binding"/>
    <property type="evidence" value="ECO:0007669"/>
    <property type="project" value="UniProtKB-UniRule"/>
</dbReference>
<evidence type="ECO:0000256" key="1">
    <source>
        <dbReference type="ARBA" id="ARBA00022490"/>
    </source>
</evidence>
<dbReference type="FunFam" id="1.10.8.100:FF:000001">
    <property type="entry name" value="Ribosomal RNA small subunit methyltransferase A"/>
    <property type="match status" value="1"/>
</dbReference>
<dbReference type="InterPro" id="IPR029063">
    <property type="entry name" value="SAM-dependent_MTases_sf"/>
</dbReference>
<feature type="binding site" evidence="7 8">
    <location>
        <position position="62"/>
    </location>
    <ligand>
        <name>S-adenosyl-L-methionine</name>
        <dbReference type="ChEBI" id="CHEBI:59789"/>
    </ligand>
</feature>
<dbReference type="KEGG" id="dsl:Dacsa_1456"/>
<dbReference type="EC" id="2.1.1.182" evidence="7"/>
<comment type="function">
    <text evidence="7">Specifically dimethylates two adjacent adenosines (A1518 and A1519) in the loop of a conserved hairpin near the 3'-end of 16S rRNA in the 30S particle. May play a critical role in biogenesis of 30S subunits.</text>
</comment>
<dbReference type="SMART" id="SM00650">
    <property type="entry name" value="rADc"/>
    <property type="match status" value="1"/>
</dbReference>
<dbReference type="InterPro" id="IPR023165">
    <property type="entry name" value="rRNA_Ade_diMease-like_C"/>
</dbReference>
<dbReference type="Gene3D" id="3.40.50.150">
    <property type="entry name" value="Vaccinia Virus protein VP39"/>
    <property type="match status" value="1"/>
</dbReference>
<dbReference type="InterPro" id="IPR011530">
    <property type="entry name" value="rRNA_adenine_dimethylase"/>
</dbReference>
<dbReference type="Proteomes" id="UP000010482">
    <property type="component" value="Chromosome"/>
</dbReference>
<dbReference type="STRING" id="13035.Dacsa_1456"/>
<dbReference type="InterPro" id="IPR001737">
    <property type="entry name" value="KsgA/Erm"/>
</dbReference>
<feature type="domain" description="Ribosomal RNA adenine methylase transferase N-terminal" evidence="9">
    <location>
        <begin position="21"/>
        <end position="196"/>
    </location>
</feature>
<feature type="binding site" evidence="7 8">
    <location>
        <position position="16"/>
    </location>
    <ligand>
        <name>S-adenosyl-L-methionine</name>
        <dbReference type="ChEBI" id="CHEBI:59789"/>
    </ligand>
</feature>
<name>K9YVL1_DACS8</name>
<keyword evidence="6 7" id="KW-0694">RNA-binding</keyword>
<dbReference type="NCBIfam" id="TIGR00755">
    <property type="entry name" value="ksgA"/>
    <property type="match status" value="1"/>
</dbReference>
<keyword evidence="11" id="KW-1185">Reference proteome</keyword>
<evidence type="ECO:0000256" key="2">
    <source>
        <dbReference type="ARBA" id="ARBA00022552"/>
    </source>
</evidence>
<evidence type="ECO:0000256" key="4">
    <source>
        <dbReference type="ARBA" id="ARBA00022679"/>
    </source>
</evidence>
<dbReference type="InterPro" id="IPR020596">
    <property type="entry name" value="rRNA_Ade_Mease_Trfase_CS"/>
</dbReference>
<evidence type="ECO:0000256" key="8">
    <source>
        <dbReference type="PROSITE-ProRule" id="PRU01026"/>
    </source>
</evidence>
<dbReference type="PANTHER" id="PTHR11727:SF7">
    <property type="entry name" value="DIMETHYLADENOSINE TRANSFERASE-RELATED"/>
    <property type="match status" value="1"/>
</dbReference>
<dbReference type="HOGENOM" id="CLU_041220_0_1_3"/>
<accession>K9YVL1</accession>
<feature type="binding site" evidence="7 8">
    <location>
        <position position="87"/>
    </location>
    <ligand>
        <name>S-adenosyl-L-methionine</name>
        <dbReference type="ChEBI" id="CHEBI:59789"/>
    </ligand>
</feature>
<dbReference type="PROSITE" id="PS01131">
    <property type="entry name" value="RRNA_A_DIMETH"/>
    <property type="match status" value="1"/>
</dbReference>
<dbReference type="CDD" id="cd02440">
    <property type="entry name" value="AdoMet_MTases"/>
    <property type="match status" value="1"/>
</dbReference>
<evidence type="ECO:0000256" key="6">
    <source>
        <dbReference type="ARBA" id="ARBA00022884"/>
    </source>
</evidence>
<feature type="binding site" evidence="7 8">
    <location>
        <position position="14"/>
    </location>
    <ligand>
        <name>S-adenosyl-L-methionine</name>
        <dbReference type="ChEBI" id="CHEBI:59789"/>
    </ligand>
</feature>
<comment type="subcellular location">
    <subcellularLocation>
        <location evidence="7">Cytoplasm</location>
    </subcellularLocation>
</comment>
<dbReference type="SUPFAM" id="SSF53335">
    <property type="entry name" value="S-adenosyl-L-methionine-dependent methyltransferases"/>
    <property type="match status" value="1"/>
</dbReference>
<sequence length="281" mass="31294">MTRNVKPRKQFAQHWLKSEKALDQIIETAALNSEDAVLEIGAGTGILTRRLLLSASTVVAVEIDRDLIKKLKQKFQTEEHLLLLEGDFLKLDLASLVSPTPRKVVANIPYNITAPILEKLLGSIAHPEQKYEKIVLLVQKEIADRICANSGSKTFGGLSVRSQYLAACEFISIVPAKAFSPAPKVDSAIISLTPRPFPLPANSPQFLEQLIKLGFANRRKMLRNNLKSMISPQQLQPILEQLEISPLVRAEDISVSNWVRLCNQLDLQINATLLTDCTREN</sequence>
<dbReference type="PROSITE" id="PS51689">
    <property type="entry name" value="SAM_RNA_A_N6_MT"/>
    <property type="match status" value="1"/>
</dbReference>
<keyword evidence="4 7" id="KW-0808">Transferase</keyword>
<evidence type="ECO:0000256" key="3">
    <source>
        <dbReference type="ARBA" id="ARBA00022603"/>
    </source>
</evidence>
<keyword evidence="3 7" id="KW-0489">Methyltransferase</keyword>